<organism evidence="9 10">
    <name type="scientific">Anaerobacillus alkalilacustris</name>
    <dbReference type="NCBI Taxonomy" id="393763"/>
    <lineage>
        <taxon>Bacteria</taxon>
        <taxon>Bacillati</taxon>
        <taxon>Bacillota</taxon>
        <taxon>Bacilli</taxon>
        <taxon>Bacillales</taxon>
        <taxon>Bacillaceae</taxon>
        <taxon>Anaerobacillus</taxon>
    </lineage>
</organism>
<gene>
    <name evidence="9" type="ORF">BKP37_08385</name>
</gene>
<dbReference type="EMBL" id="MLQR01000020">
    <property type="protein sequence ID" value="OIJ14355.1"/>
    <property type="molecule type" value="Genomic_DNA"/>
</dbReference>
<reference evidence="9 10" key="1">
    <citation type="submission" date="2016-10" db="EMBL/GenBank/DDBJ databases">
        <title>Draft genome sequences of four alkaliphilic bacteria belonging to the Anaerobacillus genus.</title>
        <authorList>
            <person name="Bassil N.M."/>
            <person name="Lloyd J.R."/>
        </authorList>
    </citation>
    <scope>NUCLEOTIDE SEQUENCE [LARGE SCALE GENOMIC DNA]</scope>
    <source>
        <strain evidence="9 10">DSM 18345</strain>
    </source>
</reference>
<accession>A0A1S2LSK2</accession>
<comment type="similarity">
    <text evidence="2">Belongs to the UPF0702 family.</text>
</comment>
<dbReference type="Pfam" id="PF04239">
    <property type="entry name" value="DUF421"/>
    <property type="match status" value="1"/>
</dbReference>
<dbReference type="InterPro" id="IPR007353">
    <property type="entry name" value="DUF421"/>
</dbReference>
<dbReference type="InterPro" id="IPR023090">
    <property type="entry name" value="UPF0702_alpha/beta_dom_sf"/>
</dbReference>
<comment type="subcellular location">
    <subcellularLocation>
        <location evidence="1">Cell membrane</location>
        <topology evidence="1">Multi-pass membrane protein</topology>
    </subcellularLocation>
</comment>
<feature type="transmembrane region" description="Helical" evidence="7">
    <location>
        <begin position="58"/>
        <end position="78"/>
    </location>
</feature>
<dbReference type="AlphaFoldDB" id="A0A1S2LSK2"/>
<sequence length="154" mass="16726">MEYLLSFTKALGMFVVGLTAFRIMGSQAVGRLTDFDLVVAIAIGALIAKPLSDPELNPLISVVAISALVIAQIVLSFLSIKSRLFEIIVQGSPIKLIENGTIVMSGLRKARISKNELMEELRIAGYSSVSEVKKVYLEPSGKFSVLEKDVVKKL</sequence>
<keyword evidence="4 7" id="KW-0812">Transmembrane</keyword>
<dbReference type="OrthoDB" id="9778331at2"/>
<proteinExistence type="inferred from homology"/>
<evidence type="ECO:0000256" key="3">
    <source>
        <dbReference type="ARBA" id="ARBA00022475"/>
    </source>
</evidence>
<evidence type="ECO:0000256" key="5">
    <source>
        <dbReference type="ARBA" id="ARBA00022989"/>
    </source>
</evidence>
<evidence type="ECO:0000256" key="4">
    <source>
        <dbReference type="ARBA" id="ARBA00022692"/>
    </source>
</evidence>
<keyword evidence="10" id="KW-1185">Reference proteome</keyword>
<dbReference type="RefSeq" id="WP_071309157.1">
    <property type="nucleotide sequence ID" value="NZ_MLQR01000020.1"/>
</dbReference>
<evidence type="ECO:0000256" key="6">
    <source>
        <dbReference type="ARBA" id="ARBA00023136"/>
    </source>
</evidence>
<evidence type="ECO:0000313" key="10">
    <source>
        <dbReference type="Proteomes" id="UP000179524"/>
    </source>
</evidence>
<name>A0A1S2LSK2_9BACI</name>
<dbReference type="PANTHER" id="PTHR34582">
    <property type="entry name" value="UPF0702 TRANSMEMBRANE PROTEIN YCAP"/>
    <property type="match status" value="1"/>
</dbReference>
<dbReference type="PANTHER" id="PTHR34582:SF6">
    <property type="entry name" value="UPF0702 TRANSMEMBRANE PROTEIN YCAP"/>
    <property type="match status" value="1"/>
</dbReference>
<dbReference type="GO" id="GO:0005886">
    <property type="term" value="C:plasma membrane"/>
    <property type="evidence" value="ECO:0007669"/>
    <property type="project" value="UniProtKB-SubCell"/>
</dbReference>
<comment type="caution">
    <text evidence="9">The sequence shown here is derived from an EMBL/GenBank/DDBJ whole genome shotgun (WGS) entry which is preliminary data.</text>
</comment>
<dbReference type="Gene3D" id="3.30.240.20">
    <property type="entry name" value="bsu07140 like domains"/>
    <property type="match status" value="1"/>
</dbReference>
<dbReference type="Proteomes" id="UP000179524">
    <property type="component" value="Unassembled WGS sequence"/>
</dbReference>
<evidence type="ECO:0000256" key="7">
    <source>
        <dbReference type="SAM" id="Phobius"/>
    </source>
</evidence>
<evidence type="ECO:0000256" key="1">
    <source>
        <dbReference type="ARBA" id="ARBA00004651"/>
    </source>
</evidence>
<feature type="domain" description="YetF C-terminal" evidence="8">
    <location>
        <begin position="81"/>
        <end position="149"/>
    </location>
</feature>
<evidence type="ECO:0000256" key="2">
    <source>
        <dbReference type="ARBA" id="ARBA00006448"/>
    </source>
</evidence>
<evidence type="ECO:0000313" key="9">
    <source>
        <dbReference type="EMBL" id="OIJ14355.1"/>
    </source>
</evidence>
<evidence type="ECO:0000259" key="8">
    <source>
        <dbReference type="Pfam" id="PF04239"/>
    </source>
</evidence>
<keyword evidence="3" id="KW-1003">Cell membrane</keyword>
<protein>
    <recommendedName>
        <fullName evidence="8">YetF C-terminal domain-containing protein</fullName>
    </recommendedName>
</protein>
<keyword evidence="5 7" id="KW-1133">Transmembrane helix</keyword>
<keyword evidence="6 7" id="KW-0472">Membrane</keyword>
<feature type="transmembrane region" description="Helical" evidence="7">
    <location>
        <begin position="6"/>
        <end position="23"/>
    </location>
</feature>